<evidence type="ECO:0000259" key="2">
    <source>
        <dbReference type="Pfam" id="PF19823"/>
    </source>
</evidence>
<dbReference type="RefSeq" id="WP_218319036.1">
    <property type="nucleotide sequence ID" value="NZ_JAEEGC010000016.1"/>
</dbReference>
<evidence type="ECO:0000313" key="3">
    <source>
        <dbReference type="EMBL" id="MBV7272002.1"/>
    </source>
</evidence>
<evidence type="ECO:0000256" key="1">
    <source>
        <dbReference type="SAM" id="Phobius"/>
    </source>
</evidence>
<organism evidence="3 4">
    <name type="scientific">Clostridium thailandense</name>
    <dbReference type="NCBI Taxonomy" id="2794346"/>
    <lineage>
        <taxon>Bacteria</taxon>
        <taxon>Bacillati</taxon>
        <taxon>Bacillota</taxon>
        <taxon>Clostridia</taxon>
        <taxon>Eubacteriales</taxon>
        <taxon>Clostridiaceae</taxon>
        <taxon>Clostridium</taxon>
    </lineage>
</organism>
<proteinExistence type="predicted"/>
<evidence type="ECO:0000313" key="4">
    <source>
        <dbReference type="Proteomes" id="UP000694308"/>
    </source>
</evidence>
<reference evidence="3" key="1">
    <citation type="submission" date="2020-12" db="EMBL/GenBank/DDBJ databases">
        <title>Clostridium thailandense sp. nov., a novel acetogenic bacterium isolated from peat land soil in Thailand.</title>
        <authorList>
            <person name="Chaikitkaew S."/>
            <person name="Birkeland N.K."/>
        </authorList>
    </citation>
    <scope>NUCLEOTIDE SEQUENCE</scope>
    <source>
        <strain evidence="3">PL3</strain>
    </source>
</reference>
<dbReference type="Proteomes" id="UP000694308">
    <property type="component" value="Unassembled WGS sequence"/>
</dbReference>
<name>A0A949WTY6_9CLOT</name>
<dbReference type="Pfam" id="PF19823">
    <property type="entry name" value="DUF6305"/>
    <property type="match status" value="1"/>
</dbReference>
<gene>
    <name evidence="3" type="ORF">I6U48_03605</name>
</gene>
<dbReference type="InterPro" id="IPR046272">
    <property type="entry name" value="DUF6305"/>
</dbReference>
<keyword evidence="1" id="KW-1133">Transmembrane helix</keyword>
<keyword evidence="1" id="KW-0812">Transmembrane</keyword>
<dbReference type="EMBL" id="JAEEGC010000016">
    <property type="protein sequence ID" value="MBV7272002.1"/>
    <property type="molecule type" value="Genomic_DNA"/>
</dbReference>
<sequence length="199" mass="22398">MKLKSFILTIIVIFMIFVTINSKIFEKRKEINVLLLPSLPNPIAKEYVLITSAGQSTEAYIINDVANKLMIHNYFMPQAKMSDLKGINTIVVVVGTSPLGEKLNRINVEDEKKRVGELLKEAKKEKLVVITVYMGGKERRDKSTDELLSIICPQTNYLIGTKEANYDNFLSEAARSSKIPLTLINTVSDIIEPFSSAFR</sequence>
<feature type="domain" description="DUF6305" evidence="2">
    <location>
        <begin position="46"/>
        <end position="198"/>
    </location>
</feature>
<keyword evidence="4" id="KW-1185">Reference proteome</keyword>
<protein>
    <recommendedName>
        <fullName evidence="2">DUF6305 domain-containing protein</fullName>
    </recommendedName>
</protein>
<dbReference type="AlphaFoldDB" id="A0A949WTY6"/>
<comment type="caution">
    <text evidence="3">The sequence shown here is derived from an EMBL/GenBank/DDBJ whole genome shotgun (WGS) entry which is preliminary data.</text>
</comment>
<keyword evidence="1" id="KW-0472">Membrane</keyword>
<feature type="transmembrane region" description="Helical" evidence="1">
    <location>
        <begin position="6"/>
        <end position="25"/>
    </location>
</feature>
<accession>A0A949WTY6</accession>